<feature type="domain" description="FecR N-terminal" evidence="2">
    <location>
        <begin position="14"/>
        <end position="54"/>
    </location>
</feature>
<dbReference type="RefSeq" id="WP_088386977.1">
    <property type="nucleotide sequence ID" value="NZ_NIOF01000012.1"/>
</dbReference>
<evidence type="ECO:0000259" key="1">
    <source>
        <dbReference type="Pfam" id="PF04773"/>
    </source>
</evidence>
<dbReference type="InterPro" id="IPR032623">
    <property type="entry name" value="FecR_N"/>
</dbReference>
<feature type="domain" description="FecR protein" evidence="1">
    <location>
        <begin position="117"/>
        <end position="208"/>
    </location>
</feature>
<evidence type="ECO:0000313" key="4">
    <source>
        <dbReference type="Proteomes" id="UP000197468"/>
    </source>
</evidence>
<organism evidence="3 4">
    <name type="scientific">Roseateles aquatilis</name>
    <dbReference type="NCBI Taxonomy" id="431061"/>
    <lineage>
        <taxon>Bacteria</taxon>
        <taxon>Pseudomonadati</taxon>
        <taxon>Pseudomonadota</taxon>
        <taxon>Betaproteobacteria</taxon>
        <taxon>Burkholderiales</taxon>
        <taxon>Sphaerotilaceae</taxon>
        <taxon>Roseateles</taxon>
    </lineage>
</organism>
<keyword evidence="4" id="KW-1185">Reference proteome</keyword>
<dbReference type="PANTHER" id="PTHR30273">
    <property type="entry name" value="PERIPLASMIC SIGNAL SENSOR AND SIGMA FACTOR ACTIVATOR FECR-RELATED"/>
    <property type="match status" value="1"/>
</dbReference>
<dbReference type="PANTHER" id="PTHR30273:SF2">
    <property type="entry name" value="PROTEIN FECR"/>
    <property type="match status" value="1"/>
</dbReference>
<dbReference type="AlphaFoldDB" id="A0A246J0G1"/>
<evidence type="ECO:0000259" key="2">
    <source>
        <dbReference type="Pfam" id="PF16220"/>
    </source>
</evidence>
<dbReference type="EMBL" id="NIOF01000012">
    <property type="protein sequence ID" value="OWQ85674.1"/>
    <property type="molecule type" value="Genomic_DNA"/>
</dbReference>
<accession>A0A246J0G1</accession>
<dbReference type="InterPro" id="IPR006860">
    <property type="entry name" value="FecR"/>
</dbReference>
<sequence length="322" mass="35787">MSARPDAPPDPLARAAEWFALLAGSPTPDDRRDWQRWIDADPSHAAAWQRVEALNARLRQLDEQVDRGAASRALQAMQTRRPARRRGLKLLGAMGVLGATGWLTMRTEPWQNWIADAHTATGERRDLVLADGTRLWLDTDTAVQVRYDETERRVRLLRGEVLVETGHDPAGRPWLLALAEGELRPMGTRFSVRRDDGQCRLAVFSGRVDVRPTAAPSGRVLAPGELVRFTRDGLGDTAVAAPTLDAWTRGMLVADGLPLAAVCRELRRYQHAVISCADEVASLRVVGAFPLDAPERTFDALTRTLPVRVTRPLPWWIRIEPA</sequence>
<dbReference type="InterPro" id="IPR012373">
    <property type="entry name" value="Ferrdict_sens_TM"/>
</dbReference>
<dbReference type="Proteomes" id="UP000197468">
    <property type="component" value="Unassembled WGS sequence"/>
</dbReference>
<protein>
    <recommendedName>
        <fullName evidence="5">Iron dicitrate transport regulator FecR</fullName>
    </recommendedName>
</protein>
<dbReference type="PIRSF" id="PIRSF018266">
    <property type="entry name" value="FecR"/>
    <property type="match status" value="1"/>
</dbReference>
<dbReference type="Pfam" id="PF04773">
    <property type="entry name" value="FecR"/>
    <property type="match status" value="1"/>
</dbReference>
<comment type="caution">
    <text evidence="3">The sequence shown here is derived from an EMBL/GenBank/DDBJ whole genome shotgun (WGS) entry which is preliminary data.</text>
</comment>
<dbReference type="OrthoDB" id="1100567at2"/>
<dbReference type="Pfam" id="PF16220">
    <property type="entry name" value="DUF4880"/>
    <property type="match status" value="1"/>
</dbReference>
<dbReference type="Gene3D" id="2.60.120.1440">
    <property type="match status" value="1"/>
</dbReference>
<evidence type="ECO:0008006" key="5">
    <source>
        <dbReference type="Google" id="ProtNLM"/>
    </source>
</evidence>
<name>A0A246J0G1_9BURK</name>
<gene>
    <name evidence="3" type="ORF">CDN99_21575</name>
</gene>
<proteinExistence type="predicted"/>
<dbReference type="GO" id="GO:0016989">
    <property type="term" value="F:sigma factor antagonist activity"/>
    <property type="evidence" value="ECO:0007669"/>
    <property type="project" value="TreeGrafter"/>
</dbReference>
<evidence type="ECO:0000313" key="3">
    <source>
        <dbReference type="EMBL" id="OWQ85674.1"/>
    </source>
</evidence>
<reference evidence="3 4" key="1">
    <citation type="journal article" date="2008" name="Int. J. Syst. Evol. Microbiol.">
        <title>Description of Roseateles aquatilis sp. nov. and Roseateles terrae sp. nov., in the class Betaproteobacteria, and emended description of the genus Roseateles.</title>
        <authorList>
            <person name="Gomila M."/>
            <person name="Bowien B."/>
            <person name="Falsen E."/>
            <person name="Moore E.R."/>
            <person name="Lalucat J."/>
        </authorList>
    </citation>
    <scope>NUCLEOTIDE SEQUENCE [LARGE SCALE GENOMIC DNA]</scope>
    <source>
        <strain evidence="3 4">CCUG 48205</strain>
    </source>
</reference>